<evidence type="ECO:0000256" key="1">
    <source>
        <dbReference type="ARBA" id="ARBA00010088"/>
    </source>
</evidence>
<protein>
    <submittedName>
        <fullName evidence="5">Alpha/beta fold hydrolase</fullName>
    </submittedName>
</protein>
<dbReference type="GO" id="GO:0016787">
    <property type="term" value="F:hydrolase activity"/>
    <property type="evidence" value="ECO:0007669"/>
    <property type="project" value="UniProtKB-KW"/>
</dbReference>
<dbReference type="InterPro" id="IPR016292">
    <property type="entry name" value="Epoxide_hydrolase"/>
</dbReference>
<keyword evidence="3 5" id="KW-0378">Hydrolase</keyword>
<proteinExistence type="inferred from homology"/>
<comment type="similarity">
    <text evidence="1">Belongs to the peptidase S33 family.</text>
</comment>
<comment type="caution">
    <text evidence="5">The sequence shown here is derived from an EMBL/GenBank/DDBJ whole genome shotgun (WGS) entry which is preliminary data.</text>
</comment>
<evidence type="ECO:0000256" key="3">
    <source>
        <dbReference type="ARBA" id="ARBA00022801"/>
    </source>
</evidence>
<dbReference type="Pfam" id="PF06441">
    <property type="entry name" value="EHN"/>
    <property type="match status" value="1"/>
</dbReference>
<dbReference type="PANTHER" id="PTHR21661:SF35">
    <property type="entry name" value="EPOXIDE HYDROLASE"/>
    <property type="match status" value="1"/>
</dbReference>
<keyword evidence="2" id="KW-0058">Aromatic hydrocarbons catabolism</keyword>
<accession>A0ABU6M3Z3</accession>
<dbReference type="EMBL" id="JAYXNZ010000002">
    <property type="protein sequence ID" value="MEC7056494.1"/>
    <property type="molecule type" value="Genomic_DNA"/>
</dbReference>
<dbReference type="RefSeq" id="WP_191846188.1">
    <property type="nucleotide sequence ID" value="NZ_BMUO01000003.1"/>
</dbReference>
<reference evidence="5 6" key="1">
    <citation type="submission" date="2024-01" db="EMBL/GenBank/DDBJ databases">
        <title>Genome analysis.</title>
        <authorList>
            <person name="Zhang K."/>
        </authorList>
    </citation>
    <scope>NUCLEOTIDE SEQUENCE [LARGE SCALE GENOMIC DNA]</scope>
    <source>
        <strain evidence="5 6">CGMCC 4.1753</strain>
    </source>
</reference>
<sequence>MPRPTRDVHAFEAHATDADLDDLRARLAAARLPEPETVHGAAPGPRRWDQGVPLADLVDVVTYWRTEYDWRSFEERLDRVGQFRTTIDDLGIHFLHRRSARADATPLILTHGWPGSIAEFIDVVEELADPDDADAPAFHVVAPSLPGFGYSDKPAATGWGTEKIAAAWVELMGRLGYSRFLAHGGDWGGNITTVLGGRFPEHVLGIHTTFAEGPPGLTTDGLTPLERTWAEETRTFWRHRAAYAKQQATRPQTIGYSLVDSPVGLLAWILDKFAEWSDTQDSPFETISRDSVLDDVTLYWLTRTGASAARIYYESHNSLDPGLRVDVPSAVTMYPGDVEKCPRPWAQERYRQIVRWRSPQSGGHFPSLEVPEYFVEDLREGLAAVLAAHR</sequence>
<evidence type="ECO:0000256" key="2">
    <source>
        <dbReference type="ARBA" id="ARBA00022797"/>
    </source>
</evidence>
<dbReference type="Gene3D" id="3.40.50.1820">
    <property type="entry name" value="alpha/beta hydrolase"/>
    <property type="match status" value="1"/>
</dbReference>
<evidence type="ECO:0000313" key="5">
    <source>
        <dbReference type="EMBL" id="MEC7056494.1"/>
    </source>
</evidence>
<name>A0ABU6M3Z3_9ACTN</name>
<dbReference type="PANTHER" id="PTHR21661">
    <property type="entry name" value="EPOXIDE HYDROLASE 1-RELATED"/>
    <property type="match status" value="1"/>
</dbReference>
<dbReference type="PIRSF" id="PIRSF001112">
    <property type="entry name" value="Epoxide_hydrolase"/>
    <property type="match status" value="1"/>
</dbReference>
<organism evidence="5 6">
    <name type="scientific">Streptomyces violaceochromogenes</name>
    <dbReference type="NCBI Taxonomy" id="67377"/>
    <lineage>
        <taxon>Bacteria</taxon>
        <taxon>Bacillati</taxon>
        <taxon>Actinomycetota</taxon>
        <taxon>Actinomycetes</taxon>
        <taxon>Kitasatosporales</taxon>
        <taxon>Streptomycetaceae</taxon>
        <taxon>Streptomyces</taxon>
    </lineage>
</organism>
<evidence type="ECO:0000259" key="4">
    <source>
        <dbReference type="Pfam" id="PF06441"/>
    </source>
</evidence>
<dbReference type="InterPro" id="IPR029058">
    <property type="entry name" value="AB_hydrolase_fold"/>
</dbReference>
<gene>
    <name evidence="5" type="ORF">RFN57_30025</name>
</gene>
<dbReference type="PRINTS" id="PR00412">
    <property type="entry name" value="EPOXHYDRLASE"/>
</dbReference>
<dbReference type="Proteomes" id="UP001353952">
    <property type="component" value="Unassembled WGS sequence"/>
</dbReference>
<keyword evidence="6" id="KW-1185">Reference proteome</keyword>
<dbReference type="SUPFAM" id="SSF53474">
    <property type="entry name" value="alpha/beta-Hydrolases"/>
    <property type="match status" value="1"/>
</dbReference>
<feature type="domain" description="Epoxide hydrolase N-terminal" evidence="4">
    <location>
        <begin position="9"/>
        <end position="120"/>
    </location>
</feature>
<dbReference type="InterPro" id="IPR000639">
    <property type="entry name" value="Epox_hydrolase-like"/>
</dbReference>
<evidence type="ECO:0000313" key="6">
    <source>
        <dbReference type="Proteomes" id="UP001353952"/>
    </source>
</evidence>
<dbReference type="InterPro" id="IPR010497">
    <property type="entry name" value="Epoxide_hydro_N"/>
</dbReference>